<sequence>MASSSQTEARSRNGEGARPMLLNFFLAFVGIAWAVVFGIFSILSWKSSERANELAEFANLVALTDLCNGAIDDQEGALRDICSATSSAILSSLASKVSATYLSPDPPPSQGLSKEAKIAIGVSVPLVILSGISACGTMFLPRFRRRPRIPPPSIHSQGQIHVPPHT</sequence>
<evidence type="ECO:0000313" key="2">
    <source>
        <dbReference type="EMBL" id="KAK4187550.1"/>
    </source>
</evidence>
<proteinExistence type="predicted"/>
<dbReference type="EMBL" id="MU864401">
    <property type="protein sequence ID" value="KAK4187550.1"/>
    <property type="molecule type" value="Genomic_DNA"/>
</dbReference>
<keyword evidence="1" id="KW-0472">Membrane</keyword>
<protein>
    <submittedName>
        <fullName evidence="2">Uncharacterized protein</fullName>
    </submittedName>
</protein>
<evidence type="ECO:0000256" key="1">
    <source>
        <dbReference type="SAM" id="Phobius"/>
    </source>
</evidence>
<gene>
    <name evidence="2" type="ORF">QBC35DRAFT_232382</name>
</gene>
<reference evidence="2" key="1">
    <citation type="journal article" date="2023" name="Mol. Phylogenet. Evol.">
        <title>Genome-scale phylogeny and comparative genomics of the fungal order Sordariales.</title>
        <authorList>
            <person name="Hensen N."/>
            <person name="Bonometti L."/>
            <person name="Westerberg I."/>
            <person name="Brannstrom I.O."/>
            <person name="Guillou S."/>
            <person name="Cros-Aarteil S."/>
            <person name="Calhoun S."/>
            <person name="Haridas S."/>
            <person name="Kuo A."/>
            <person name="Mondo S."/>
            <person name="Pangilinan J."/>
            <person name="Riley R."/>
            <person name="LaButti K."/>
            <person name="Andreopoulos B."/>
            <person name="Lipzen A."/>
            <person name="Chen C."/>
            <person name="Yan M."/>
            <person name="Daum C."/>
            <person name="Ng V."/>
            <person name="Clum A."/>
            <person name="Steindorff A."/>
            <person name="Ohm R.A."/>
            <person name="Martin F."/>
            <person name="Silar P."/>
            <person name="Natvig D.O."/>
            <person name="Lalanne C."/>
            <person name="Gautier V."/>
            <person name="Ament-Velasquez S.L."/>
            <person name="Kruys A."/>
            <person name="Hutchinson M.I."/>
            <person name="Powell A.J."/>
            <person name="Barry K."/>
            <person name="Miller A.N."/>
            <person name="Grigoriev I.V."/>
            <person name="Debuchy R."/>
            <person name="Gladieux P."/>
            <person name="Hiltunen Thoren M."/>
            <person name="Johannesson H."/>
        </authorList>
    </citation>
    <scope>NUCLEOTIDE SEQUENCE</scope>
    <source>
        <strain evidence="2">PSN309</strain>
    </source>
</reference>
<keyword evidence="1" id="KW-1133">Transmembrane helix</keyword>
<reference evidence="2" key="2">
    <citation type="submission" date="2023-05" db="EMBL/GenBank/DDBJ databases">
        <authorList>
            <consortium name="Lawrence Berkeley National Laboratory"/>
            <person name="Steindorff A."/>
            <person name="Hensen N."/>
            <person name="Bonometti L."/>
            <person name="Westerberg I."/>
            <person name="Brannstrom I.O."/>
            <person name="Guillou S."/>
            <person name="Cros-Aarteil S."/>
            <person name="Calhoun S."/>
            <person name="Haridas S."/>
            <person name="Kuo A."/>
            <person name="Mondo S."/>
            <person name="Pangilinan J."/>
            <person name="Riley R."/>
            <person name="Labutti K."/>
            <person name="Andreopoulos B."/>
            <person name="Lipzen A."/>
            <person name="Chen C."/>
            <person name="Yanf M."/>
            <person name="Daum C."/>
            <person name="Ng V."/>
            <person name="Clum A."/>
            <person name="Ohm R."/>
            <person name="Martin F."/>
            <person name="Silar P."/>
            <person name="Natvig D."/>
            <person name="Lalanne C."/>
            <person name="Gautier V."/>
            <person name="Ament-Velasquez S.L."/>
            <person name="Kruys A."/>
            <person name="Hutchinson M.I."/>
            <person name="Powell A.J."/>
            <person name="Barry K."/>
            <person name="Miller A.N."/>
            <person name="Grigoriev I.V."/>
            <person name="Debuchy R."/>
            <person name="Gladieux P."/>
            <person name="Thoren M.H."/>
            <person name="Johannesson H."/>
        </authorList>
    </citation>
    <scope>NUCLEOTIDE SEQUENCE</scope>
    <source>
        <strain evidence="2">PSN309</strain>
    </source>
</reference>
<feature type="transmembrane region" description="Helical" evidence="1">
    <location>
        <begin position="21"/>
        <end position="43"/>
    </location>
</feature>
<evidence type="ECO:0000313" key="3">
    <source>
        <dbReference type="Proteomes" id="UP001302126"/>
    </source>
</evidence>
<organism evidence="2 3">
    <name type="scientific">Podospora australis</name>
    <dbReference type="NCBI Taxonomy" id="1536484"/>
    <lineage>
        <taxon>Eukaryota</taxon>
        <taxon>Fungi</taxon>
        <taxon>Dikarya</taxon>
        <taxon>Ascomycota</taxon>
        <taxon>Pezizomycotina</taxon>
        <taxon>Sordariomycetes</taxon>
        <taxon>Sordariomycetidae</taxon>
        <taxon>Sordariales</taxon>
        <taxon>Podosporaceae</taxon>
        <taxon>Podospora</taxon>
    </lineage>
</organism>
<dbReference type="Proteomes" id="UP001302126">
    <property type="component" value="Unassembled WGS sequence"/>
</dbReference>
<keyword evidence="1" id="KW-0812">Transmembrane</keyword>
<comment type="caution">
    <text evidence="2">The sequence shown here is derived from an EMBL/GenBank/DDBJ whole genome shotgun (WGS) entry which is preliminary data.</text>
</comment>
<accession>A0AAN6WUH2</accession>
<dbReference type="AlphaFoldDB" id="A0AAN6WUH2"/>
<name>A0AAN6WUH2_9PEZI</name>
<keyword evidence="3" id="KW-1185">Reference proteome</keyword>
<feature type="transmembrane region" description="Helical" evidence="1">
    <location>
        <begin position="118"/>
        <end position="140"/>
    </location>
</feature>